<gene>
    <name evidence="1" type="ORF">Slati_3729300</name>
</gene>
<accession>A0AAW2U267</accession>
<organism evidence="1">
    <name type="scientific">Sesamum latifolium</name>
    <dbReference type="NCBI Taxonomy" id="2727402"/>
    <lineage>
        <taxon>Eukaryota</taxon>
        <taxon>Viridiplantae</taxon>
        <taxon>Streptophyta</taxon>
        <taxon>Embryophyta</taxon>
        <taxon>Tracheophyta</taxon>
        <taxon>Spermatophyta</taxon>
        <taxon>Magnoliopsida</taxon>
        <taxon>eudicotyledons</taxon>
        <taxon>Gunneridae</taxon>
        <taxon>Pentapetalae</taxon>
        <taxon>asterids</taxon>
        <taxon>lamiids</taxon>
        <taxon>Lamiales</taxon>
        <taxon>Pedaliaceae</taxon>
        <taxon>Sesamum</taxon>
    </lineage>
</organism>
<comment type="caution">
    <text evidence="1">The sequence shown here is derived from an EMBL/GenBank/DDBJ whole genome shotgun (WGS) entry which is preliminary data.</text>
</comment>
<sequence>MQTAVSIGVFRSNVLVFHEVRSLSIKKYVTFGRGFLILLLARKILRSNKLLWMPKFEIWRFNSLNRLLRSLS</sequence>
<reference evidence="1" key="1">
    <citation type="submission" date="2020-06" db="EMBL/GenBank/DDBJ databases">
        <authorList>
            <person name="Li T."/>
            <person name="Hu X."/>
            <person name="Zhang T."/>
            <person name="Song X."/>
            <person name="Zhang H."/>
            <person name="Dai N."/>
            <person name="Sheng W."/>
            <person name="Hou X."/>
            <person name="Wei L."/>
        </authorList>
    </citation>
    <scope>NUCLEOTIDE SEQUENCE</scope>
    <source>
        <strain evidence="1">KEN1</strain>
        <tissue evidence="1">Leaf</tissue>
    </source>
</reference>
<proteinExistence type="predicted"/>
<reference evidence="1" key="2">
    <citation type="journal article" date="2024" name="Plant">
        <title>Genomic evolution and insights into agronomic trait innovations of Sesamum species.</title>
        <authorList>
            <person name="Miao H."/>
            <person name="Wang L."/>
            <person name="Qu L."/>
            <person name="Liu H."/>
            <person name="Sun Y."/>
            <person name="Le M."/>
            <person name="Wang Q."/>
            <person name="Wei S."/>
            <person name="Zheng Y."/>
            <person name="Lin W."/>
            <person name="Duan Y."/>
            <person name="Cao H."/>
            <person name="Xiong S."/>
            <person name="Wang X."/>
            <person name="Wei L."/>
            <person name="Li C."/>
            <person name="Ma Q."/>
            <person name="Ju M."/>
            <person name="Zhao R."/>
            <person name="Li G."/>
            <person name="Mu C."/>
            <person name="Tian Q."/>
            <person name="Mei H."/>
            <person name="Zhang T."/>
            <person name="Gao T."/>
            <person name="Zhang H."/>
        </authorList>
    </citation>
    <scope>NUCLEOTIDE SEQUENCE</scope>
    <source>
        <strain evidence="1">KEN1</strain>
    </source>
</reference>
<dbReference type="EMBL" id="JACGWN010000013">
    <property type="protein sequence ID" value="KAL0411396.1"/>
    <property type="molecule type" value="Genomic_DNA"/>
</dbReference>
<evidence type="ECO:0000313" key="1">
    <source>
        <dbReference type="EMBL" id="KAL0411396.1"/>
    </source>
</evidence>
<name>A0AAW2U267_9LAMI</name>
<dbReference type="AlphaFoldDB" id="A0AAW2U267"/>
<protein>
    <submittedName>
        <fullName evidence="1">Uncharacterized protein</fullName>
    </submittedName>
</protein>